<proteinExistence type="predicted"/>
<accession>A0A0D3GQM9</accession>
<dbReference type="Proteomes" id="UP000026960">
    <property type="component" value="Chromosome 7"/>
</dbReference>
<sequence length="140" mass="15950">MAKVYHNNITVVMLDRQVKQCAGDKLDSATTDDQAAVWGISIGTEDTMKMSKIDVSKFFSFQRTQCLELDPDGSYAYLYVMKGELLIWDYPVANPKYFILNGMPRNNSGCVVRYLGYEMLTVRPIYVPMWLCPNAALIRT</sequence>
<dbReference type="Gramene" id="OBART07G13340.1">
    <property type="protein sequence ID" value="OBART07G13340.1"/>
    <property type="gene ID" value="OBART07G13340"/>
</dbReference>
<evidence type="ECO:0000313" key="1">
    <source>
        <dbReference type="EnsemblPlants" id="OBART07G13340.1"/>
    </source>
</evidence>
<evidence type="ECO:0000313" key="2">
    <source>
        <dbReference type="Proteomes" id="UP000026960"/>
    </source>
</evidence>
<reference evidence="1" key="1">
    <citation type="journal article" date="2009" name="Rice">
        <title>De Novo Next Generation Sequencing of Plant Genomes.</title>
        <authorList>
            <person name="Rounsley S."/>
            <person name="Marri P.R."/>
            <person name="Yu Y."/>
            <person name="He R."/>
            <person name="Sisneros N."/>
            <person name="Goicoechea J.L."/>
            <person name="Lee S.J."/>
            <person name="Angelova A."/>
            <person name="Kudrna D."/>
            <person name="Luo M."/>
            <person name="Affourtit J."/>
            <person name="Desany B."/>
            <person name="Knight J."/>
            <person name="Niazi F."/>
            <person name="Egholm M."/>
            <person name="Wing R.A."/>
        </authorList>
    </citation>
    <scope>NUCLEOTIDE SEQUENCE [LARGE SCALE GENOMIC DNA]</scope>
    <source>
        <strain evidence="1">cv. IRGC 105608</strain>
    </source>
</reference>
<dbReference type="PaxDb" id="65489-OBART07G13340.1"/>
<keyword evidence="2" id="KW-1185">Reference proteome</keyword>
<protein>
    <submittedName>
        <fullName evidence="1">Uncharacterized protein</fullName>
    </submittedName>
</protein>
<dbReference type="HOGENOM" id="CLU_1838197_0_0_1"/>
<dbReference type="EnsemblPlants" id="OBART07G13340.1">
    <property type="protein sequence ID" value="OBART07G13340.1"/>
    <property type="gene ID" value="OBART07G13340"/>
</dbReference>
<name>A0A0D3GQM9_9ORYZ</name>
<dbReference type="AlphaFoldDB" id="A0A0D3GQM9"/>
<organism evidence="1">
    <name type="scientific">Oryza barthii</name>
    <dbReference type="NCBI Taxonomy" id="65489"/>
    <lineage>
        <taxon>Eukaryota</taxon>
        <taxon>Viridiplantae</taxon>
        <taxon>Streptophyta</taxon>
        <taxon>Embryophyta</taxon>
        <taxon>Tracheophyta</taxon>
        <taxon>Spermatophyta</taxon>
        <taxon>Magnoliopsida</taxon>
        <taxon>Liliopsida</taxon>
        <taxon>Poales</taxon>
        <taxon>Poaceae</taxon>
        <taxon>BOP clade</taxon>
        <taxon>Oryzoideae</taxon>
        <taxon>Oryzeae</taxon>
        <taxon>Oryzinae</taxon>
        <taxon>Oryza</taxon>
    </lineage>
</organism>
<reference evidence="1" key="2">
    <citation type="submission" date="2015-03" db="UniProtKB">
        <authorList>
            <consortium name="EnsemblPlants"/>
        </authorList>
    </citation>
    <scope>IDENTIFICATION</scope>
</reference>